<keyword evidence="6 13" id="KW-0493">Microtubule</keyword>
<reference evidence="16" key="1">
    <citation type="submission" date="2025-08" db="UniProtKB">
        <authorList>
            <consortium name="Ensembl"/>
        </authorList>
    </citation>
    <scope>IDENTIFICATION</scope>
</reference>
<keyword evidence="8 13" id="KW-0498">Mitosis</keyword>
<feature type="initiator methionine" description="Removed" evidence="13">
    <location>
        <position position="1"/>
    </location>
</feature>
<dbReference type="InterPro" id="IPR015943">
    <property type="entry name" value="WD40/YVTN_repeat-like_dom_sf"/>
</dbReference>
<evidence type="ECO:0000256" key="10">
    <source>
        <dbReference type="ARBA" id="ARBA00023054"/>
    </source>
</evidence>
<dbReference type="Ensembl" id="ENSPSTT00000009571.1">
    <property type="protein sequence ID" value="ENSPSTP00000009121.1"/>
    <property type="gene ID" value="ENSPSTG00000006422.1"/>
</dbReference>
<evidence type="ECO:0000256" key="8">
    <source>
        <dbReference type="ARBA" id="ARBA00022776"/>
    </source>
</evidence>
<dbReference type="HAMAP" id="MF_03141">
    <property type="entry name" value="lis1"/>
    <property type="match status" value="1"/>
</dbReference>
<evidence type="ECO:0000256" key="9">
    <source>
        <dbReference type="ARBA" id="ARBA00022902"/>
    </source>
</evidence>
<dbReference type="GO" id="GO:0030126">
    <property type="term" value="C:COPI vesicle coat"/>
    <property type="evidence" value="ECO:0007669"/>
    <property type="project" value="TreeGrafter"/>
</dbReference>
<keyword evidence="11 13" id="KW-0206">Cytoskeleton</keyword>
<feature type="repeat" description="WD" evidence="14">
    <location>
        <begin position="300"/>
        <end position="341"/>
    </location>
</feature>
<dbReference type="SUPFAM" id="SSF50978">
    <property type="entry name" value="WD40 repeat-like"/>
    <property type="match status" value="1"/>
</dbReference>
<dbReference type="GO" id="GO:0051012">
    <property type="term" value="P:microtubule sliding"/>
    <property type="evidence" value="ECO:0007669"/>
    <property type="project" value="UniProtKB-UniRule"/>
</dbReference>
<dbReference type="GO" id="GO:0005875">
    <property type="term" value="C:microtubule associated complex"/>
    <property type="evidence" value="ECO:0007669"/>
    <property type="project" value="UniProtKB-UniRule"/>
</dbReference>
<dbReference type="InterPro" id="IPR019775">
    <property type="entry name" value="WD40_repeat_CS"/>
</dbReference>
<dbReference type="AlphaFoldDB" id="A0A8C9F1F2"/>
<keyword evidence="13" id="KW-0221">Differentiation</keyword>
<evidence type="ECO:0000313" key="17">
    <source>
        <dbReference type="Proteomes" id="UP000694428"/>
    </source>
</evidence>
<dbReference type="InterPro" id="IPR006594">
    <property type="entry name" value="LisH"/>
</dbReference>
<dbReference type="GO" id="GO:0051301">
    <property type="term" value="P:cell division"/>
    <property type="evidence" value="ECO:0007669"/>
    <property type="project" value="UniProtKB-KW"/>
</dbReference>
<dbReference type="GO" id="GO:0000132">
    <property type="term" value="P:establishment of mitotic spindle orientation"/>
    <property type="evidence" value="ECO:0007669"/>
    <property type="project" value="UniProtKB-UniRule"/>
</dbReference>
<evidence type="ECO:0000313" key="16">
    <source>
        <dbReference type="Ensembl" id="ENSPSTP00000009121.1"/>
    </source>
</evidence>
<dbReference type="PIRSF" id="PIRSF037647">
    <property type="entry name" value="Dynein_regulator_Lis1"/>
    <property type="match status" value="1"/>
</dbReference>
<organism evidence="16 17">
    <name type="scientific">Pavo cristatus</name>
    <name type="common">Indian peafowl</name>
    <name type="synonym">Blue peafowl</name>
    <dbReference type="NCBI Taxonomy" id="9049"/>
    <lineage>
        <taxon>Eukaryota</taxon>
        <taxon>Metazoa</taxon>
        <taxon>Chordata</taxon>
        <taxon>Craniata</taxon>
        <taxon>Vertebrata</taxon>
        <taxon>Euteleostomi</taxon>
        <taxon>Archelosauria</taxon>
        <taxon>Archosauria</taxon>
        <taxon>Dinosauria</taxon>
        <taxon>Saurischia</taxon>
        <taxon>Theropoda</taxon>
        <taxon>Coelurosauria</taxon>
        <taxon>Aves</taxon>
        <taxon>Neognathae</taxon>
        <taxon>Galloanserae</taxon>
        <taxon>Galliformes</taxon>
        <taxon>Phasianidae</taxon>
        <taxon>Phasianinae</taxon>
        <taxon>Pavo</taxon>
    </lineage>
</organism>
<comment type="similarity">
    <text evidence="13">Belongs to the WD repeat LIS1/nudF family.</text>
</comment>
<keyword evidence="12 13" id="KW-0131">Cell cycle</keyword>
<dbReference type="GO" id="GO:0005874">
    <property type="term" value="C:microtubule"/>
    <property type="evidence" value="ECO:0007669"/>
    <property type="project" value="UniProtKB-KW"/>
</dbReference>
<protein>
    <recommendedName>
        <fullName evidence="13">Lissencephaly-1 homolog</fullName>
    </recommendedName>
</protein>
<evidence type="ECO:0000256" key="6">
    <source>
        <dbReference type="ARBA" id="ARBA00022701"/>
    </source>
</evidence>
<evidence type="ECO:0000256" key="11">
    <source>
        <dbReference type="ARBA" id="ARBA00023212"/>
    </source>
</evidence>
<keyword evidence="7" id="KW-0677">Repeat</keyword>
<evidence type="ECO:0000256" key="3">
    <source>
        <dbReference type="ARBA" id="ARBA00022490"/>
    </source>
</evidence>
<proteinExistence type="inferred from homology"/>
<comment type="function">
    <text evidence="13">Positively regulates the activity of the minus-end directed microtubule motor protein dynein. May enhance dynein-mediated microtubule sliding by targeting dynein to the microtubule plus end. Required for several dynein- and microtubule-dependent processes such as the maintenance of Golgi integrity, the peripheral transport of microtubule fragments and the coupling of the nucleus and centrosome. May be required for proliferation of neuronal precursors and neuronal migration.</text>
</comment>
<sequence length="396" mass="44933">MVLSQRQRDELNRAIADYLRSNGYEEAYSVFKKEAELDVNEELDKKYAGLLEKKWTSVIRLQKKVMELESKLNEAKEEFTSGGPLGQKRDPKEWIPRPPEKYALSGHRSPVTRVIFHPVFSVMVSASEDATIKVWDYETGDFERTLKGHTDSVQDISFDHTGKLLASCSADMTIKLWDFQGFECIRTMHGHDHNVSSVAIMPNGDHIVSASRDKTIKMWEVQTGYCVKTFTGHREWVRMVRPNQDGTLIASCSNDQTVRVWVVATKECKAELREHEHVVECISWAPESSYSTISEATGSEVGHDNWVRGVLFHSGGKFILSCADDKTLRVWDFKNKRCMKTLNAHEHFVTSLGMYCSPVLDSKYRTRETSSSASSPAEDQAGHSRSGIPMMFCAVF</sequence>
<dbReference type="InterPro" id="IPR017252">
    <property type="entry name" value="Dynein_regulator_LIS1"/>
</dbReference>
<evidence type="ECO:0000259" key="15">
    <source>
        <dbReference type="Pfam" id="PF24951"/>
    </source>
</evidence>
<comment type="subcellular location">
    <subcellularLocation>
        <location evidence="13">Cytoplasm</location>
        <location evidence="13">Cytoskeleton</location>
    </subcellularLocation>
    <subcellularLocation>
        <location evidence="13">Cytoplasm</location>
        <location evidence="13">Cytoskeleton</location>
        <location evidence="13">Microtubule organizing center</location>
        <location evidence="13">Centrosome</location>
    </subcellularLocation>
    <subcellularLocation>
        <location evidence="1">Cytoplasmic vesicle</location>
        <location evidence="1">COPI-coated vesicle membrane</location>
        <topology evidence="1">Peripheral membrane protein</topology>
        <orientation evidence="1">Cytoplasmic side</orientation>
    </subcellularLocation>
    <text evidence="13">Localizes to the plus end of microtubules and to the centrosome.</text>
</comment>
<feature type="repeat" description="WD" evidence="14">
    <location>
        <begin position="188"/>
        <end position="229"/>
    </location>
</feature>
<evidence type="ECO:0000256" key="12">
    <source>
        <dbReference type="ARBA" id="ARBA00023306"/>
    </source>
</evidence>
<feature type="repeat" description="WD" evidence="14">
    <location>
        <begin position="104"/>
        <end position="145"/>
    </location>
</feature>
<dbReference type="SMART" id="SM00667">
    <property type="entry name" value="LisH"/>
    <property type="match status" value="1"/>
</dbReference>
<dbReference type="SMART" id="SM00320">
    <property type="entry name" value="WD40"/>
    <property type="match status" value="5"/>
</dbReference>
<evidence type="ECO:0000256" key="4">
    <source>
        <dbReference type="ARBA" id="ARBA00022574"/>
    </source>
</evidence>
<evidence type="ECO:0000256" key="1">
    <source>
        <dbReference type="ARBA" id="ARBA00004347"/>
    </source>
</evidence>
<dbReference type="PRINTS" id="PR00320">
    <property type="entry name" value="GPROTEINBRPT"/>
</dbReference>
<dbReference type="SUPFAM" id="SSF109925">
    <property type="entry name" value="Lissencephaly-1 protein (Lis-1, PAF-AH alpha) N-terminal domain"/>
    <property type="match status" value="1"/>
</dbReference>
<evidence type="ECO:0000256" key="7">
    <source>
        <dbReference type="ARBA" id="ARBA00022737"/>
    </source>
</evidence>
<dbReference type="Gene3D" id="2.130.10.10">
    <property type="entry name" value="YVTN repeat-like/Quinoprotein amine dehydrogenase"/>
    <property type="match status" value="1"/>
</dbReference>
<dbReference type="PANTHER" id="PTHR19876">
    <property type="entry name" value="COATOMER"/>
    <property type="match status" value="1"/>
</dbReference>
<dbReference type="Gene3D" id="1.20.960.30">
    <property type="match status" value="1"/>
</dbReference>
<keyword evidence="17" id="KW-1185">Reference proteome</keyword>
<dbReference type="GO" id="GO:0030154">
    <property type="term" value="P:cell differentiation"/>
    <property type="evidence" value="ECO:0007669"/>
    <property type="project" value="UniProtKB-KW"/>
</dbReference>
<evidence type="ECO:0000256" key="14">
    <source>
        <dbReference type="PROSITE-ProRule" id="PRU00221"/>
    </source>
</evidence>
<dbReference type="GO" id="GO:0005813">
    <property type="term" value="C:centrosome"/>
    <property type="evidence" value="ECO:0007669"/>
    <property type="project" value="UniProtKB-SubCell"/>
</dbReference>
<evidence type="ECO:0000256" key="2">
    <source>
        <dbReference type="ARBA" id="ARBA00022448"/>
    </source>
</evidence>
<dbReference type="GO" id="GO:0006886">
    <property type="term" value="P:intracellular protein transport"/>
    <property type="evidence" value="ECO:0007669"/>
    <property type="project" value="TreeGrafter"/>
</dbReference>
<evidence type="ECO:0000256" key="13">
    <source>
        <dbReference type="HAMAP-Rule" id="MF_03141"/>
    </source>
</evidence>
<dbReference type="InterPro" id="IPR037190">
    <property type="entry name" value="LIS1_N"/>
</dbReference>
<dbReference type="Pfam" id="PF24951">
    <property type="entry name" value="LisH_PAC1"/>
    <property type="match status" value="1"/>
</dbReference>
<dbReference type="PROSITE" id="PS50896">
    <property type="entry name" value="LISH"/>
    <property type="match status" value="1"/>
</dbReference>
<comment type="domain">
    <text evidence="13">Dimerization mediated by the LisH domain may be required to activate dynein.</text>
</comment>
<gene>
    <name evidence="13" type="primary">PAFAH1B1</name>
    <name evidence="13" type="synonym">LIS1</name>
</gene>
<comment type="subunit">
    <text evidence="13">Can self-associate. Interacts with dynein, dynactin, NDE1 and NDEL1.</text>
</comment>
<dbReference type="PROSITE" id="PS50294">
    <property type="entry name" value="WD_REPEATS_REGION"/>
    <property type="match status" value="5"/>
</dbReference>
<dbReference type="Pfam" id="PF00400">
    <property type="entry name" value="WD40"/>
    <property type="match status" value="5"/>
</dbReference>
<dbReference type="InterPro" id="IPR056795">
    <property type="entry name" value="PAC1-like_LisH-like_dom"/>
</dbReference>
<dbReference type="InterPro" id="IPR020472">
    <property type="entry name" value="WD40_PAC1"/>
</dbReference>
<dbReference type="FunFam" id="1.20.960.30:FF:000002">
    <property type="entry name" value="Platelet-activating factor acetylhydrolase ib"/>
    <property type="match status" value="1"/>
</dbReference>
<keyword evidence="5 13" id="KW-0132">Cell division</keyword>
<feature type="repeat" description="WD" evidence="14">
    <location>
        <begin position="146"/>
        <end position="187"/>
    </location>
</feature>
<dbReference type="GO" id="GO:0070840">
    <property type="term" value="F:dynein complex binding"/>
    <property type="evidence" value="ECO:0007669"/>
    <property type="project" value="UniProtKB-UniRule"/>
</dbReference>
<keyword evidence="4 14" id="KW-0853">WD repeat</keyword>
<dbReference type="InterPro" id="IPR036322">
    <property type="entry name" value="WD40_repeat_dom_sf"/>
</dbReference>
<keyword evidence="2 13" id="KW-0813">Transport</keyword>
<keyword evidence="13" id="KW-0217">Developmental protein</keyword>
<dbReference type="InterPro" id="IPR001680">
    <property type="entry name" value="WD40_rpt"/>
</dbReference>
<dbReference type="PROSITE" id="PS00678">
    <property type="entry name" value="WD_REPEATS_1"/>
    <property type="match status" value="3"/>
</dbReference>
<keyword evidence="10 13" id="KW-0175">Coiled coil</keyword>
<dbReference type="GO" id="GO:0006888">
    <property type="term" value="P:endoplasmic reticulum to Golgi vesicle-mediated transport"/>
    <property type="evidence" value="ECO:0007669"/>
    <property type="project" value="TreeGrafter"/>
</dbReference>
<dbReference type="InterPro" id="IPR050844">
    <property type="entry name" value="Coatomer_complex_subunit"/>
</dbReference>
<reference evidence="16" key="2">
    <citation type="submission" date="2025-09" db="UniProtKB">
        <authorList>
            <consortium name="Ensembl"/>
        </authorList>
    </citation>
    <scope>IDENTIFICATION</scope>
</reference>
<dbReference type="GO" id="GO:0007399">
    <property type="term" value="P:nervous system development"/>
    <property type="evidence" value="ECO:0007669"/>
    <property type="project" value="UniProtKB-UniRule"/>
</dbReference>
<feature type="domain" description="PAC1-like LisH-like dimerisation" evidence="15">
    <location>
        <begin position="5"/>
        <end position="39"/>
    </location>
</feature>
<dbReference type="Proteomes" id="UP000694428">
    <property type="component" value="Unplaced"/>
</dbReference>
<dbReference type="PROSITE" id="PS50082">
    <property type="entry name" value="WD_REPEATS_2"/>
    <property type="match status" value="5"/>
</dbReference>
<keyword evidence="9 13" id="KW-0524">Neurogenesis</keyword>
<feature type="repeat" description="WD" evidence="14">
    <location>
        <begin position="230"/>
        <end position="271"/>
    </location>
</feature>
<dbReference type="GO" id="GO:0006890">
    <property type="term" value="P:retrograde vesicle-mediated transport, Golgi to endoplasmic reticulum"/>
    <property type="evidence" value="ECO:0007669"/>
    <property type="project" value="TreeGrafter"/>
</dbReference>
<dbReference type="CDD" id="cd00200">
    <property type="entry name" value="WD40"/>
    <property type="match status" value="1"/>
</dbReference>
<evidence type="ECO:0000256" key="5">
    <source>
        <dbReference type="ARBA" id="ARBA00022618"/>
    </source>
</evidence>
<keyword evidence="3 13" id="KW-0963">Cytoplasm</keyword>
<accession>A0A8C9F1F2</accession>
<dbReference type="GO" id="GO:0006891">
    <property type="term" value="P:intra-Golgi vesicle-mediated transport"/>
    <property type="evidence" value="ECO:0007669"/>
    <property type="project" value="TreeGrafter"/>
</dbReference>
<name>A0A8C9F1F2_PAVCR</name>